<dbReference type="CDD" id="cd16922">
    <property type="entry name" value="HATPase_EvgS-ArcB-TorS-like"/>
    <property type="match status" value="1"/>
</dbReference>
<sequence>MESKKRKLKALSDIASIDITLEFSDILKNVLEITCETMEAHSGTIMLVDEKDYELKLVASYGLPDDYIERVYEAAKNAGLPITSSPSGTVLKTGKQYIVPNVFEEPADKPWKHLAEELGFSSQIFTPMKRGLKVIGLLNVYKAKVHEFTEEESNFVTIAASQAASVVQNARLCSRLQKNILELEEYEGHLEEKIKKTHKKLCYSEKYLRTVIESSLDGIGVMDEVGRFEFGNNAFFNITGWQKEELIGQFFMKLFPEDAQEFIKKRWEELQKGIAAPCETTVKTKNGGIKYIYTSCSQTEVDGRKKYVGIIKDITEKKRLEQELIESEIKYRDLFEKADDPMYTLDTGGYLQTINNAGLKALGCTKGDVIGSHISKWLTQESLRVSMELLQKQLSGDNQFEQPPTLEIICKNGDHRLAEIRTRVIREGDRITGVHGIARDVTEKRRLEQKIRDYHETLKKSCEDLIEADRIKTEFISNITHELLTPLTSIRGFTELLYDETTGKINDDQKKSLQIILRNSDRLIRLIKDLLDVSHLEKDKFGMRFGLISIEDIISRCIQDLQPQAKYKEITIIRNINMLPRIWGDEGRLTQVITNLLANAIKFTPQKGTITVTAKENHNEVKISITDTGIGIPHDQLSRIFERFYQIDGSNSRKYGGAGLGLSICKSIVESHYGSIWAESDGNGSTFHIVLPKLECIKKNGL</sequence>
<dbReference type="CDD" id="cd00082">
    <property type="entry name" value="HisKA"/>
    <property type="match status" value="1"/>
</dbReference>
<dbReference type="Gene3D" id="1.10.287.130">
    <property type="match status" value="1"/>
</dbReference>
<dbReference type="GO" id="GO:0009927">
    <property type="term" value="F:histidine phosphotransfer kinase activity"/>
    <property type="evidence" value="ECO:0007669"/>
    <property type="project" value="TreeGrafter"/>
</dbReference>
<dbReference type="PRINTS" id="PR00344">
    <property type="entry name" value="BCTRLSENSOR"/>
</dbReference>
<dbReference type="Pfam" id="PF13426">
    <property type="entry name" value="PAS_9"/>
    <property type="match status" value="1"/>
</dbReference>
<dbReference type="SMART" id="SM00086">
    <property type="entry name" value="PAC"/>
    <property type="match status" value="2"/>
</dbReference>
<dbReference type="InterPro" id="IPR035965">
    <property type="entry name" value="PAS-like_dom_sf"/>
</dbReference>
<dbReference type="FunFam" id="3.30.565.10:FF:000006">
    <property type="entry name" value="Sensor histidine kinase WalK"/>
    <property type="match status" value="1"/>
</dbReference>
<dbReference type="PROSITE" id="PS50109">
    <property type="entry name" value="HIS_KIN"/>
    <property type="match status" value="1"/>
</dbReference>
<dbReference type="Proteomes" id="UP000218615">
    <property type="component" value="Unassembled WGS sequence"/>
</dbReference>
<evidence type="ECO:0000256" key="7">
    <source>
        <dbReference type="ARBA" id="ARBA00023136"/>
    </source>
</evidence>
<dbReference type="Pfam" id="PF13185">
    <property type="entry name" value="GAF_2"/>
    <property type="match status" value="1"/>
</dbReference>
<keyword evidence="6" id="KW-0902">Two-component regulatory system</keyword>
<dbReference type="InterPro" id="IPR003018">
    <property type="entry name" value="GAF"/>
</dbReference>
<dbReference type="EMBL" id="FZMP01000193">
    <property type="protein sequence ID" value="SNQ61682.1"/>
    <property type="molecule type" value="Genomic_DNA"/>
</dbReference>
<evidence type="ECO:0000256" key="4">
    <source>
        <dbReference type="ARBA" id="ARBA00022679"/>
    </source>
</evidence>
<evidence type="ECO:0000313" key="11">
    <source>
        <dbReference type="EMBL" id="SNQ61682.1"/>
    </source>
</evidence>
<dbReference type="InterPro" id="IPR003661">
    <property type="entry name" value="HisK_dim/P_dom"/>
</dbReference>
<dbReference type="InterPro" id="IPR036097">
    <property type="entry name" value="HisK_dim/P_sf"/>
</dbReference>
<dbReference type="GO" id="GO:0005886">
    <property type="term" value="C:plasma membrane"/>
    <property type="evidence" value="ECO:0007669"/>
    <property type="project" value="TreeGrafter"/>
</dbReference>
<proteinExistence type="predicted"/>
<evidence type="ECO:0000313" key="12">
    <source>
        <dbReference type="Proteomes" id="UP000218615"/>
    </source>
</evidence>
<organism evidence="11 12">
    <name type="scientific">Candidatus Methanoperedens nitratireducens</name>
    <dbReference type="NCBI Taxonomy" id="1392998"/>
    <lineage>
        <taxon>Archaea</taxon>
        <taxon>Methanobacteriati</taxon>
        <taxon>Methanobacteriota</taxon>
        <taxon>Stenosarchaea group</taxon>
        <taxon>Methanomicrobia</taxon>
        <taxon>Methanosarcinales</taxon>
        <taxon>ANME-2 cluster</taxon>
        <taxon>Candidatus Methanoperedentaceae</taxon>
        <taxon>Candidatus Methanoperedens</taxon>
    </lineage>
</organism>
<dbReference type="SMART" id="SM00387">
    <property type="entry name" value="HATPase_c"/>
    <property type="match status" value="1"/>
</dbReference>
<dbReference type="InterPro" id="IPR005467">
    <property type="entry name" value="His_kinase_dom"/>
</dbReference>
<comment type="catalytic activity">
    <reaction evidence="1">
        <text>ATP + protein L-histidine = ADP + protein N-phospho-L-histidine.</text>
        <dbReference type="EC" id="2.7.13.3"/>
    </reaction>
</comment>
<dbReference type="SMART" id="SM00388">
    <property type="entry name" value="HisKA"/>
    <property type="match status" value="1"/>
</dbReference>
<dbReference type="Pfam" id="PF08448">
    <property type="entry name" value="PAS_4"/>
    <property type="match status" value="1"/>
</dbReference>
<dbReference type="InterPro" id="IPR000014">
    <property type="entry name" value="PAS"/>
</dbReference>
<dbReference type="SUPFAM" id="SSF55781">
    <property type="entry name" value="GAF domain-like"/>
    <property type="match status" value="1"/>
</dbReference>
<dbReference type="Gene3D" id="3.30.565.10">
    <property type="entry name" value="Histidine kinase-like ATPase, C-terminal domain"/>
    <property type="match status" value="1"/>
</dbReference>
<dbReference type="EC" id="2.7.13.3" evidence="2"/>
<dbReference type="SUPFAM" id="SSF55874">
    <property type="entry name" value="ATPase domain of HSP90 chaperone/DNA topoisomerase II/histidine kinase"/>
    <property type="match status" value="1"/>
</dbReference>
<name>A0A284VQY6_9EURY</name>
<dbReference type="AlphaFoldDB" id="A0A284VQY6"/>
<dbReference type="SMART" id="SM00091">
    <property type="entry name" value="PAS"/>
    <property type="match status" value="2"/>
</dbReference>
<keyword evidence="7" id="KW-0472">Membrane</keyword>
<dbReference type="GO" id="GO:0000155">
    <property type="term" value="F:phosphorelay sensor kinase activity"/>
    <property type="evidence" value="ECO:0007669"/>
    <property type="project" value="InterPro"/>
</dbReference>
<dbReference type="InterPro" id="IPR000700">
    <property type="entry name" value="PAS-assoc_C"/>
</dbReference>
<evidence type="ECO:0000256" key="6">
    <source>
        <dbReference type="ARBA" id="ARBA00023012"/>
    </source>
</evidence>
<dbReference type="SMART" id="SM00065">
    <property type="entry name" value="GAF"/>
    <property type="match status" value="1"/>
</dbReference>
<dbReference type="PROSITE" id="PS50113">
    <property type="entry name" value="PAC"/>
    <property type="match status" value="2"/>
</dbReference>
<dbReference type="PROSITE" id="PS50112">
    <property type="entry name" value="PAS"/>
    <property type="match status" value="2"/>
</dbReference>
<feature type="domain" description="PAC" evidence="10">
    <location>
        <begin position="402"/>
        <end position="453"/>
    </location>
</feature>
<dbReference type="SUPFAM" id="SSF47384">
    <property type="entry name" value="Homodimeric domain of signal transducing histidine kinase"/>
    <property type="match status" value="1"/>
</dbReference>
<dbReference type="InterPro" id="IPR029016">
    <property type="entry name" value="GAF-like_dom_sf"/>
</dbReference>
<evidence type="ECO:0000259" key="10">
    <source>
        <dbReference type="PROSITE" id="PS50113"/>
    </source>
</evidence>
<accession>A0A284VQY6</accession>
<feature type="domain" description="Histidine kinase" evidence="8">
    <location>
        <begin position="478"/>
        <end position="695"/>
    </location>
</feature>
<dbReference type="InterPro" id="IPR013656">
    <property type="entry name" value="PAS_4"/>
</dbReference>
<evidence type="ECO:0000259" key="8">
    <source>
        <dbReference type="PROSITE" id="PS50109"/>
    </source>
</evidence>
<protein>
    <recommendedName>
        <fullName evidence="2">histidine kinase</fullName>
        <ecNumber evidence="2">2.7.13.3</ecNumber>
    </recommendedName>
</protein>
<dbReference type="RefSeq" id="WP_096206339.1">
    <property type="nucleotide sequence ID" value="NZ_FZMP01000193.1"/>
</dbReference>
<reference evidence="12" key="1">
    <citation type="submission" date="2017-06" db="EMBL/GenBank/DDBJ databases">
        <authorList>
            <person name="Cremers G."/>
        </authorList>
    </citation>
    <scope>NUCLEOTIDE SEQUENCE [LARGE SCALE GENOMIC DNA]</scope>
</reference>
<dbReference type="SUPFAM" id="SSF55785">
    <property type="entry name" value="PYP-like sensor domain (PAS domain)"/>
    <property type="match status" value="2"/>
</dbReference>
<keyword evidence="4 11" id="KW-0808">Transferase</keyword>
<dbReference type="PANTHER" id="PTHR43047:SF72">
    <property type="entry name" value="OSMOSENSING HISTIDINE PROTEIN KINASE SLN1"/>
    <property type="match status" value="1"/>
</dbReference>
<gene>
    <name evidence="11" type="ORF">MNV_470013</name>
</gene>
<feature type="domain" description="PAS" evidence="9">
    <location>
        <begin position="204"/>
        <end position="277"/>
    </location>
</feature>
<feature type="domain" description="PAS" evidence="9">
    <location>
        <begin position="327"/>
        <end position="397"/>
    </location>
</feature>
<feature type="domain" description="PAC" evidence="10">
    <location>
        <begin position="276"/>
        <end position="326"/>
    </location>
</feature>
<dbReference type="OrthoDB" id="342253at2157"/>
<dbReference type="InterPro" id="IPR003594">
    <property type="entry name" value="HATPase_dom"/>
</dbReference>
<dbReference type="InterPro" id="IPR001610">
    <property type="entry name" value="PAC"/>
</dbReference>
<evidence type="ECO:0000256" key="3">
    <source>
        <dbReference type="ARBA" id="ARBA00022553"/>
    </source>
</evidence>
<dbReference type="CDD" id="cd00130">
    <property type="entry name" value="PAS"/>
    <property type="match status" value="2"/>
</dbReference>
<evidence type="ECO:0000256" key="5">
    <source>
        <dbReference type="ARBA" id="ARBA00022777"/>
    </source>
</evidence>
<keyword evidence="12" id="KW-1185">Reference proteome</keyword>
<dbReference type="Pfam" id="PF02518">
    <property type="entry name" value="HATPase_c"/>
    <property type="match status" value="1"/>
</dbReference>
<keyword evidence="3" id="KW-0597">Phosphoprotein</keyword>
<dbReference type="InterPro" id="IPR036890">
    <property type="entry name" value="HATPase_C_sf"/>
</dbReference>
<dbReference type="FunFam" id="1.10.287.130:FF:000001">
    <property type="entry name" value="Two-component sensor histidine kinase"/>
    <property type="match status" value="1"/>
</dbReference>
<dbReference type="NCBIfam" id="TIGR00229">
    <property type="entry name" value="sensory_box"/>
    <property type="match status" value="2"/>
</dbReference>
<dbReference type="Gene3D" id="3.30.450.40">
    <property type="match status" value="1"/>
</dbReference>
<evidence type="ECO:0000256" key="1">
    <source>
        <dbReference type="ARBA" id="ARBA00000085"/>
    </source>
</evidence>
<evidence type="ECO:0000256" key="2">
    <source>
        <dbReference type="ARBA" id="ARBA00012438"/>
    </source>
</evidence>
<keyword evidence="5 11" id="KW-0418">Kinase</keyword>
<dbReference type="PANTHER" id="PTHR43047">
    <property type="entry name" value="TWO-COMPONENT HISTIDINE PROTEIN KINASE"/>
    <property type="match status" value="1"/>
</dbReference>
<dbReference type="Pfam" id="PF00512">
    <property type="entry name" value="HisKA"/>
    <property type="match status" value="1"/>
</dbReference>
<dbReference type="Gene3D" id="3.30.450.20">
    <property type="entry name" value="PAS domain"/>
    <property type="match status" value="2"/>
</dbReference>
<evidence type="ECO:0000259" key="9">
    <source>
        <dbReference type="PROSITE" id="PS50112"/>
    </source>
</evidence>
<dbReference type="InterPro" id="IPR004358">
    <property type="entry name" value="Sig_transdc_His_kin-like_C"/>
</dbReference>